<evidence type="ECO:0000256" key="4">
    <source>
        <dbReference type="ARBA" id="ARBA00022729"/>
    </source>
</evidence>
<dbReference type="Gene3D" id="2.60.40.10">
    <property type="entry name" value="Immunoglobulins"/>
    <property type="match status" value="2"/>
</dbReference>
<dbReference type="InterPro" id="IPR008962">
    <property type="entry name" value="PapD-like_sf"/>
</dbReference>
<dbReference type="PROSITE" id="PS00635">
    <property type="entry name" value="PILI_CHAPERONE"/>
    <property type="match status" value="1"/>
</dbReference>
<dbReference type="SUPFAM" id="SSF49354">
    <property type="entry name" value="PapD-like"/>
    <property type="match status" value="1"/>
</dbReference>
<dbReference type="Pfam" id="PF00345">
    <property type="entry name" value="PapD_N"/>
    <property type="match status" value="1"/>
</dbReference>
<dbReference type="Proteomes" id="UP001246690">
    <property type="component" value="Chromosome"/>
</dbReference>
<evidence type="ECO:0000256" key="2">
    <source>
        <dbReference type="ARBA" id="ARBA00007399"/>
    </source>
</evidence>
<keyword evidence="3" id="KW-1029">Fimbrium biogenesis</keyword>
<dbReference type="InterPro" id="IPR001829">
    <property type="entry name" value="Pili_assmbl_chaperone_bac"/>
</dbReference>
<keyword evidence="6 7" id="KW-0143">Chaperone</keyword>
<keyword evidence="12" id="KW-1185">Reference proteome</keyword>
<evidence type="ECO:0000256" key="7">
    <source>
        <dbReference type="RuleBase" id="RU003918"/>
    </source>
</evidence>
<keyword evidence="4 8" id="KW-0732">Signal</keyword>
<evidence type="ECO:0000256" key="6">
    <source>
        <dbReference type="ARBA" id="ARBA00023186"/>
    </source>
</evidence>
<dbReference type="PANTHER" id="PTHR30251">
    <property type="entry name" value="PILUS ASSEMBLY CHAPERONE"/>
    <property type="match status" value="1"/>
</dbReference>
<evidence type="ECO:0000259" key="9">
    <source>
        <dbReference type="Pfam" id="PF00345"/>
    </source>
</evidence>
<dbReference type="InterPro" id="IPR013783">
    <property type="entry name" value="Ig-like_fold"/>
</dbReference>
<dbReference type="InterPro" id="IPR036316">
    <property type="entry name" value="Pili_assmbl_chap_C_dom_sf"/>
</dbReference>
<dbReference type="InterPro" id="IPR016147">
    <property type="entry name" value="Pili_assmbl_chaperone_N"/>
</dbReference>
<reference evidence="11 12" key="1">
    <citation type="submission" date="2023-09" db="EMBL/GenBank/DDBJ databases">
        <title>Buttiauxella selenatireducens sp. nov., isolated from the rhizosphere of Cardamine hupingshanesis.</title>
        <authorList>
            <person name="Zhang S."/>
            <person name="Xu Z."/>
            <person name="Wang H."/>
            <person name="Guo Y."/>
        </authorList>
    </citation>
    <scope>NUCLEOTIDE SEQUENCE [LARGE SCALE GENOMIC DNA]</scope>
    <source>
        <strain evidence="11 12">R73</strain>
    </source>
</reference>
<keyword evidence="5" id="KW-0574">Periplasm</keyword>
<gene>
    <name evidence="11" type="ORF">RHD99_09675</name>
</gene>
<evidence type="ECO:0000256" key="8">
    <source>
        <dbReference type="SAM" id="SignalP"/>
    </source>
</evidence>
<dbReference type="InterPro" id="IPR018046">
    <property type="entry name" value="Pili_assmbl_chaperone_CS"/>
</dbReference>
<feature type="signal peptide" evidence="8">
    <location>
        <begin position="1"/>
        <end position="23"/>
    </location>
</feature>
<evidence type="ECO:0000259" key="10">
    <source>
        <dbReference type="Pfam" id="PF02753"/>
    </source>
</evidence>
<accession>A0ABY9SH42</accession>
<dbReference type="PANTHER" id="PTHR30251:SF11">
    <property type="entry name" value="CHAPERONE PROTEIN FIMC-RELATED"/>
    <property type="match status" value="1"/>
</dbReference>
<evidence type="ECO:0000256" key="1">
    <source>
        <dbReference type="ARBA" id="ARBA00004418"/>
    </source>
</evidence>
<evidence type="ECO:0000256" key="3">
    <source>
        <dbReference type="ARBA" id="ARBA00022558"/>
    </source>
</evidence>
<evidence type="ECO:0000313" key="12">
    <source>
        <dbReference type="Proteomes" id="UP001246690"/>
    </source>
</evidence>
<evidence type="ECO:0000256" key="5">
    <source>
        <dbReference type="ARBA" id="ARBA00022764"/>
    </source>
</evidence>
<comment type="subcellular location">
    <subcellularLocation>
        <location evidence="1 7">Periplasm</location>
    </subcellularLocation>
</comment>
<evidence type="ECO:0000313" key="11">
    <source>
        <dbReference type="EMBL" id="WMY76170.1"/>
    </source>
</evidence>
<feature type="domain" description="Pili assembly chaperone N-terminal" evidence="9">
    <location>
        <begin position="25"/>
        <end position="143"/>
    </location>
</feature>
<sequence>MRSIFLTGCLIILSASFMSQGHANGIQIGRTRVVYDANKREVALSLTNTEKSSPWLVQSWTDTGDGKTRGPFIVTPPLFRLDAQKEQSLRISWTGAAVAKDRESLFYLNVRTIPATPKDDEEKNILKLIFKTRLKLFFRPKNLDGTPAEACKNLEFQRQGSALSITNNAAFYVVFDSLLLGSTPVPKADMVAPKSTVQIEIPSTATARNVNWHCITDYGNASEKFEASYQ</sequence>
<dbReference type="SUPFAM" id="SSF49584">
    <property type="entry name" value="Periplasmic chaperone C-domain"/>
    <property type="match status" value="1"/>
</dbReference>
<name>A0ABY9SH42_9ENTR</name>
<feature type="domain" description="Pili assembly chaperone C-terminal" evidence="10">
    <location>
        <begin position="165"/>
        <end position="222"/>
    </location>
</feature>
<feature type="chain" id="PRO_5045780611" evidence="8">
    <location>
        <begin position="24"/>
        <end position="230"/>
    </location>
</feature>
<dbReference type="PRINTS" id="PR00969">
    <property type="entry name" value="CHAPERONPILI"/>
</dbReference>
<dbReference type="Pfam" id="PF02753">
    <property type="entry name" value="PapD_C"/>
    <property type="match status" value="1"/>
</dbReference>
<dbReference type="InterPro" id="IPR016148">
    <property type="entry name" value="Pili_assmbl_chaperone_C"/>
</dbReference>
<organism evidence="11 12">
    <name type="scientific">Buttiauxella selenatireducens</name>
    <dbReference type="NCBI Taxonomy" id="3073902"/>
    <lineage>
        <taxon>Bacteria</taxon>
        <taxon>Pseudomonadati</taxon>
        <taxon>Pseudomonadota</taxon>
        <taxon>Gammaproteobacteria</taxon>
        <taxon>Enterobacterales</taxon>
        <taxon>Enterobacteriaceae</taxon>
        <taxon>Buttiauxella</taxon>
    </lineage>
</organism>
<proteinExistence type="inferred from homology"/>
<dbReference type="EMBL" id="CP133838">
    <property type="protein sequence ID" value="WMY76170.1"/>
    <property type="molecule type" value="Genomic_DNA"/>
</dbReference>
<dbReference type="RefSeq" id="WP_309878594.1">
    <property type="nucleotide sequence ID" value="NZ_CP133838.1"/>
</dbReference>
<dbReference type="InterPro" id="IPR050643">
    <property type="entry name" value="Periplasmic_pilus_chap"/>
</dbReference>
<protein>
    <submittedName>
        <fullName evidence="11">Molecular chaperone</fullName>
    </submittedName>
</protein>
<comment type="similarity">
    <text evidence="2 7">Belongs to the periplasmic pilus chaperone family.</text>
</comment>